<comment type="catalytic activity">
    <reaction evidence="10 11">
        <text>DNA(n) + a 2'-deoxyribonucleoside 5'-triphosphate = DNA(n+1) + diphosphate</text>
        <dbReference type="Rhea" id="RHEA:22508"/>
        <dbReference type="Rhea" id="RHEA-COMP:17339"/>
        <dbReference type="Rhea" id="RHEA-COMP:17340"/>
        <dbReference type="ChEBI" id="CHEBI:33019"/>
        <dbReference type="ChEBI" id="CHEBI:61560"/>
        <dbReference type="ChEBI" id="CHEBI:173112"/>
        <dbReference type="EC" id="2.7.7.7"/>
    </reaction>
</comment>
<evidence type="ECO:0000259" key="12">
    <source>
        <dbReference type="SMART" id="SM00382"/>
    </source>
</evidence>
<dbReference type="Pfam" id="PF20964">
    <property type="entry name" value="DnaX_C"/>
    <property type="match status" value="1"/>
</dbReference>
<keyword evidence="2 11" id="KW-0808">Transferase</keyword>
<evidence type="ECO:0000256" key="6">
    <source>
        <dbReference type="ARBA" id="ARBA00022741"/>
    </source>
</evidence>
<dbReference type="Gene3D" id="1.10.8.60">
    <property type="match status" value="1"/>
</dbReference>
<dbReference type="SMART" id="SM00382">
    <property type="entry name" value="AAA"/>
    <property type="match status" value="1"/>
</dbReference>
<dbReference type="GO" id="GO:0046872">
    <property type="term" value="F:metal ion binding"/>
    <property type="evidence" value="ECO:0007669"/>
    <property type="project" value="UniProtKB-KW"/>
</dbReference>
<evidence type="ECO:0000256" key="3">
    <source>
        <dbReference type="ARBA" id="ARBA00022695"/>
    </source>
</evidence>
<evidence type="ECO:0000313" key="13">
    <source>
        <dbReference type="EMBL" id="OGD88807.1"/>
    </source>
</evidence>
<keyword evidence="8 11" id="KW-0067">ATP-binding</keyword>
<evidence type="ECO:0000313" key="14">
    <source>
        <dbReference type="Proteomes" id="UP000178577"/>
    </source>
</evidence>
<dbReference type="Pfam" id="PF22608">
    <property type="entry name" value="DNAX_ATPase_lid"/>
    <property type="match status" value="1"/>
</dbReference>
<dbReference type="PANTHER" id="PTHR11669:SF0">
    <property type="entry name" value="PROTEIN STICHEL-LIKE 2"/>
    <property type="match status" value="1"/>
</dbReference>
<evidence type="ECO:0000256" key="2">
    <source>
        <dbReference type="ARBA" id="ARBA00022679"/>
    </source>
</evidence>
<dbReference type="SUPFAM" id="SSF48019">
    <property type="entry name" value="post-AAA+ oligomerization domain-like"/>
    <property type="match status" value="1"/>
</dbReference>
<dbReference type="InterPro" id="IPR050238">
    <property type="entry name" value="DNA_Rep/Repair_Clamp_Loader"/>
</dbReference>
<dbReference type="CDD" id="cd00009">
    <property type="entry name" value="AAA"/>
    <property type="match status" value="1"/>
</dbReference>
<evidence type="ECO:0000256" key="11">
    <source>
        <dbReference type="RuleBase" id="RU364063"/>
    </source>
</evidence>
<gene>
    <name evidence="11" type="primary">dnaX</name>
    <name evidence="13" type="ORF">A2693_04895</name>
</gene>
<dbReference type="InterPro" id="IPR008921">
    <property type="entry name" value="DNA_pol3_clamp-load_cplx_C"/>
</dbReference>
<keyword evidence="4 11" id="KW-0235">DNA replication</keyword>
<sequence length="533" mass="59853">MTVFYRKYRPQKFTDIVGQDHTVKTLLSQLATGNIGHAYLFAGPKGTGKTSTARIFAKAVNCKVYSSQPALPAGRSTVHSKEKSVNREQLTVNKFGEPCNKCTLCLAITDGSALDLIEIDAASNRNIDDIRDLREKIKLSPVSARFKVYIVDEVHMLTREAFNALLKTLEEPPAHAIFILCTTEPGKLPATIVSRVQKFNFKRASENELAVAIEGIIKKEDIKIDDAAKLAIARVADGSYRDAVSLLDQISSSSRRISEKDVTNLVIFSDWSSIYTFCENISLGDIKKAVTYIEDLYSAQADISVFIKEAVLFLEKLFLLKMNINATGDFDSDQFAQMKLLEEKFTTYDLQHLMKLFLIAESEMRIYPLPHISLLLATCKYCLPKAEQKMAMQTASGETLTDLPTDKNDNVVKKQKIPKSFAKITKLWPDFLNKVKPVNAHVMAVLRSARPVRFDGANLVIEVFYRFHKEKLEEPKISKMLDNIICETMGMPLTMKFILNNDKSQLPKAVRASDVVDIKEAELERAAAEIFSK</sequence>
<dbReference type="GO" id="GO:0003677">
    <property type="term" value="F:DNA binding"/>
    <property type="evidence" value="ECO:0007669"/>
    <property type="project" value="InterPro"/>
</dbReference>
<dbReference type="Proteomes" id="UP000178577">
    <property type="component" value="Unassembled WGS sequence"/>
</dbReference>
<evidence type="ECO:0000256" key="8">
    <source>
        <dbReference type="ARBA" id="ARBA00022840"/>
    </source>
</evidence>
<keyword evidence="5" id="KW-0479">Metal-binding</keyword>
<name>A0A1F5GAF4_9BACT</name>
<keyword evidence="7" id="KW-0862">Zinc</keyword>
<dbReference type="AlphaFoldDB" id="A0A1F5GAF4"/>
<dbReference type="InterPro" id="IPR022754">
    <property type="entry name" value="DNA_pol_III_gamma-3"/>
</dbReference>
<evidence type="ECO:0000256" key="4">
    <source>
        <dbReference type="ARBA" id="ARBA00022705"/>
    </source>
</evidence>
<dbReference type="EMBL" id="MFAY01000027">
    <property type="protein sequence ID" value="OGD88807.1"/>
    <property type="molecule type" value="Genomic_DNA"/>
</dbReference>
<dbReference type="InterPro" id="IPR045085">
    <property type="entry name" value="HLD_clamp_pol_III_gamma_tau"/>
</dbReference>
<dbReference type="InterPro" id="IPR003593">
    <property type="entry name" value="AAA+_ATPase"/>
</dbReference>
<reference evidence="13 14" key="1">
    <citation type="journal article" date="2016" name="Nat. Commun.">
        <title>Thousands of microbial genomes shed light on interconnected biogeochemical processes in an aquifer system.</title>
        <authorList>
            <person name="Anantharaman K."/>
            <person name="Brown C.T."/>
            <person name="Hug L.A."/>
            <person name="Sharon I."/>
            <person name="Castelle C.J."/>
            <person name="Probst A.J."/>
            <person name="Thomas B.C."/>
            <person name="Singh A."/>
            <person name="Wilkins M.J."/>
            <person name="Karaoz U."/>
            <person name="Brodie E.L."/>
            <person name="Williams K.H."/>
            <person name="Hubbard S.S."/>
            <person name="Banfield J.F."/>
        </authorList>
    </citation>
    <scope>NUCLEOTIDE SEQUENCE [LARGE SCALE GENOMIC DNA]</scope>
</reference>
<keyword evidence="9 11" id="KW-0239">DNA-directed DNA polymerase</keyword>
<dbReference type="InterPro" id="IPR027417">
    <property type="entry name" value="P-loop_NTPase"/>
</dbReference>
<dbReference type="GO" id="GO:0009360">
    <property type="term" value="C:DNA polymerase III complex"/>
    <property type="evidence" value="ECO:0007669"/>
    <property type="project" value="InterPro"/>
</dbReference>
<accession>A0A1F5GAF4</accession>
<feature type="domain" description="AAA+ ATPase" evidence="12">
    <location>
        <begin position="35"/>
        <end position="205"/>
    </location>
</feature>
<comment type="subunit">
    <text evidence="11">DNA polymerase III contains a core (composed of alpha, epsilon and theta chains) that associates with a tau subunit. This core dimerizes to form the POLIII' complex. PolIII' associates with the gamma complex (composed of gamma, delta, delta', psi and chi chains) and with the beta chain to form the complete DNA polymerase III complex.</text>
</comment>
<keyword evidence="3 11" id="KW-0548">Nucleotidyltransferase</keyword>
<dbReference type="GO" id="GO:0006261">
    <property type="term" value="P:DNA-templated DNA replication"/>
    <property type="evidence" value="ECO:0007669"/>
    <property type="project" value="TreeGrafter"/>
</dbReference>
<protein>
    <recommendedName>
        <fullName evidence="11">DNA polymerase III subunit gamma/tau</fullName>
        <ecNumber evidence="11">2.7.7.7</ecNumber>
    </recommendedName>
</protein>
<keyword evidence="6 11" id="KW-0547">Nucleotide-binding</keyword>
<organism evidence="13 14">
    <name type="scientific">Candidatus Curtissbacteria bacterium RIFCSPHIGHO2_01_FULL_40_12</name>
    <dbReference type="NCBI Taxonomy" id="1797710"/>
    <lineage>
        <taxon>Bacteria</taxon>
        <taxon>Candidatus Curtissiibacteriota</taxon>
    </lineage>
</organism>
<dbReference type="SUPFAM" id="SSF52540">
    <property type="entry name" value="P-loop containing nucleoside triphosphate hydrolases"/>
    <property type="match status" value="1"/>
</dbReference>
<dbReference type="EC" id="2.7.7.7" evidence="11"/>
<dbReference type="Gene3D" id="3.40.50.300">
    <property type="entry name" value="P-loop containing nucleotide triphosphate hydrolases"/>
    <property type="match status" value="1"/>
</dbReference>
<dbReference type="Gene3D" id="1.20.272.10">
    <property type="match status" value="1"/>
</dbReference>
<dbReference type="Pfam" id="PF12169">
    <property type="entry name" value="DNA_pol3_gamma3"/>
    <property type="match status" value="1"/>
</dbReference>
<evidence type="ECO:0000256" key="10">
    <source>
        <dbReference type="ARBA" id="ARBA00049244"/>
    </source>
</evidence>
<dbReference type="GO" id="GO:0005524">
    <property type="term" value="F:ATP binding"/>
    <property type="evidence" value="ECO:0007669"/>
    <property type="project" value="UniProtKB-KW"/>
</dbReference>
<dbReference type="PANTHER" id="PTHR11669">
    <property type="entry name" value="REPLICATION FACTOR C / DNA POLYMERASE III GAMMA-TAU SUBUNIT"/>
    <property type="match status" value="1"/>
</dbReference>
<evidence type="ECO:0000256" key="5">
    <source>
        <dbReference type="ARBA" id="ARBA00022723"/>
    </source>
</evidence>
<evidence type="ECO:0000256" key="7">
    <source>
        <dbReference type="ARBA" id="ARBA00022833"/>
    </source>
</evidence>
<evidence type="ECO:0000256" key="1">
    <source>
        <dbReference type="ARBA" id="ARBA00006360"/>
    </source>
</evidence>
<dbReference type="NCBIfam" id="TIGR02397">
    <property type="entry name" value="dnaX_nterm"/>
    <property type="match status" value="1"/>
</dbReference>
<comment type="similarity">
    <text evidence="1 11">Belongs to the DnaX/STICHEL family.</text>
</comment>
<comment type="caution">
    <text evidence="13">The sequence shown here is derived from an EMBL/GenBank/DDBJ whole genome shotgun (WGS) entry which is preliminary data.</text>
</comment>
<dbReference type="Pfam" id="PF13177">
    <property type="entry name" value="DNA_pol3_delta2"/>
    <property type="match status" value="2"/>
</dbReference>
<dbReference type="GO" id="GO:0003887">
    <property type="term" value="F:DNA-directed DNA polymerase activity"/>
    <property type="evidence" value="ECO:0007669"/>
    <property type="project" value="UniProtKB-KW"/>
</dbReference>
<evidence type="ECO:0000256" key="9">
    <source>
        <dbReference type="ARBA" id="ARBA00022932"/>
    </source>
</evidence>
<comment type="function">
    <text evidence="11">DNA polymerase III is a complex, multichain enzyme responsible for most of the replicative synthesis in bacteria. This DNA polymerase also exhibits 3' to 5' exonuclease activity.</text>
</comment>
<dbReference type="FunFam" id="3.40.50.300:FF:000014">
    <property type="entry name" value="DNA polymerase III subunit gamma/tau"/>
    <property type="match status" value="1"/>
</dbReference>
<dbReference type="InterPro" id="IPR012763">
    <property type="entry name" value="DNA_pol_III_sug/sutau_N"/>
</dbReference>
<proteinExistence type="inferred from homology"/>
<dbReference type="InterPro" id="IPR048448">
    <property type="entry name" value="DnaX-like_C"/>
</dbReference>